<dbReference type="Proteomes" id="UP000235731">
    <property type="component" value="Unassembled WGS sequence"/>
</dbReference>
<proteinExistence type="predicted"/>
<sequence length="1220" mass="140538">MKRFFLFLLAFFLLFLIFIGIISFNLEFFLNKDFFKRKLTDYIAAVAGIRVDYNRIHINLYQLKVDFEGFRANSEDFEIFFPKGRIRFSKFKLLKKNFYPQELYLKNPYIVLKAPKKKEEKPFEIQEIYQILLKSSPISLSINNGTFAYYFEEGKGFSITNINLFARDKFPQVFFNLNATSSVFSFLDFKGRLNYQSQFFEGSLRVRKLDLSKVNYPDFNLLKKTELDLSTTISLEKDVLNIGFTGSAPCLAFAMHSSPFICGFFQGYFVGGKDSFELKLSPVNMKYPEVIGEISFQKDKSDYLLKAKLEALRIDQIKEIISPYLSKELYNQIFDIVKAGLLENLSLSTSGKTLKELFHPNNLKISAEVKGGEIFLAMLPLYVSNLEGKLFFEKGKLDYQGKALFEDKIFAEVKKLDLNLFDKKETIGLDLDFEGESKAVVNLIKRLAKKEEVFDKIEVSGLIKGSLQVSRDLNNPEIALSLRPINTSLKTAYFKDELIFKKGEIFYKNDKINFQDLGIDYRKSSARGIIGEIDLNHKNFYLKAKFLDIKEDLMVEFLENNQTLKDLLERYKVTFDTLRLKEVFYQGNLEKFRDSKLVDLLTPLFLEGEVDSLSLEIPINNETFSLKSQVLSFSLKSNILNLLESQVFLENSPLTLTGNYYLTEGLLTIIGRGIVSEELLERLNSKYLKNSQFSLKQAPLYLESFNLNYSKNEGLSYRGEHLFENLRIEASLKKGENLILNGKVFSEKNQFSLGISQIGEKLTISYQGTSDFEELSKLFEKSPFEKGKIEGDCKADILISKLFFEESSLSLEKISTQLRRFLAERPLEVRGNLILKDLKIKNRILLSGNFLFTPSTVEGNNLRINFDNSSLWGNLVLSMGEKAFDVEGDLHFENLNLKEKLEKEESKGEGISYQKLLTDLPLNGKINLGIEKVVLPTSHKLEKFKADIVKKENLLHIQIPEIKFCGLNFYAEYESNPEFQYLFADLKPTRGDFLDLFSCLYPEEMPKIIFEGPFKMEGFFYTDGKEALLENSYGKMEVSSDKGYIYRAPLIAKVLGFLSPIDLFKGKIPNLENDLLPYEELNLIGEFRNSSIYVDTFFLSAPGFRMFGNGPISIKDKNLDFTFLVSPFKTVDVFLEHIPFVNEWALGKERMLIYLPLEVIGTYDKPTIVPLHPASIGKGLFRFIFKFFGIQEEFFKKPETFEGFKKPELLKNRNGNTLRR</sequence>
<evidence type="ECO:0000313" key="1">
    <source>
        <dbReference type="EMBL" id="PMP63964.1"/>
    </source>
</evidence>
<reference evidence="1 2" key="1">
    <citation type="submission" date="2018-01" db="EMBL/GenBank/DDBJ databases">
        <title>Metagenomic assembled genomes from two thermal pools in the Uzon Caldera, Kamchatka, Russia.</title>
        <authorList>
            <person name="Wilkins L."/>
            <person name="Ettinger C."/>
        </authorList>
    </citation>
    <scope>NUCLEOTIDE SEQUENCE [LARGE SCALE GENOMIC DNA]</scope>
    <source>
        <strain evidence="1">ZAV-15</strain>
    </source>
</reference>
<comment type="caution">
    <text evidence="1">The sequence shown here is derived from an EMBL/GenBank/DDBJ whole genome shotgun (WGS) entry which is preliminary data.</text>
</comment>
<organism evidence="1 2">
    <name type="scientific">Caldimicrobium thiodismutans</name>
    <dbReference type="NCBI Taxonomy" id="1653476"/>
    <lineage>
        <taxon>Bacteria</taxon>
        <taxon>Pseudomonadati</taxon>
        <taxon>Thermodesulfobacteriota</taxon>
        <taxon>Thermodesulfobacteria</taxon>
        <taxon>Thermodesulfobacteriales</taxon>
        <taxon>Thermodesulfobacteriaceae</taxon>
        <taxon>Caldimicrobium</taxon>
    </lineage>
</organism>
<gene>
    <name evidence="1" type="ORF">C0197_01590</name>
</gene>
<evidence type="ECO:0000313" key="2">
    <source>
        <dbReference type="Proteomes" id="UP000235731"/>
    </source>
</evidence>
<name>A0A2N7PKP9_9BACT</name>
<accession>A0A2N7PKP9</accession>
<protein>
    <submittedName>
        <fullName evidence="1">Uncharacterized protein</fullName>
    </submittedName>
</protein>
<dbReference type="AlphaFoldDB" id="A0A2N7PKP9"/>
<dbReference type="EMBL" id="PNIE01000024">
    <property type="protein sequence ID" value="PMP63964.1"/>
    <property type="molecule type" value="Genomic_DNA"/>
</dbReference>